<dbReference type="Proteomes" id="UP000524535">
    <property type="component" value="Unassembled WGS sequence"/>
</dbReference>
<evidence type="ECO:0000313" key="2">
    <source>
        <dbReference type="EMBL" id="MBB4414212.1"/>
    </source>
</evidence>
<sequence>MFCAIKYLIVWPISITNKTTDWAPAVFLRRRRLISGEYAAGCLMMRFVSGKPIYRAMTAEEEQDFREDTSI</sequence>
<reference evidence="4 5" key="1">
    <citation type="submission" date="2020-08" db="EMBL/GenBank/DDBJ databases">
        <title>Genomic Encyclopedia of Type Strains, Phase IV (KMG-V): Genome sequencing to study the core and pangenomes of soil and plant-associated prokaryotes.</title>
        <authorList>
            <person name="Whitman W."/>
        </authorList>
    </citation>
    <scope>NUCLEOTIDE SEQUENCE [LARGE SCALE GENOMIC DNA]</scope>
    <source>
        <strain evidence="2 5">SEMIA 444</strain>
        <strain evidence="1 4">SEMIA 448</strain>
        <strain evidence="3 6">SEMIA 452</strain>
    </source>
</reference>
<dbReference type="AlphaFoldDB" id="A0A7W6V2M9"/>
<comment type="caution">
    <text evidence="3">The sequence shown here is derived from an EMBL/GenBank/DDBJ whole genome shotgun (WGS) entry which is preliminary data.</text>
</comment>
<gene>
    <name evidence="2" type="ORF">GGE31_004750</name>
    <name evidence="1" type="ORF">GGE33_004574</name>
    <name evidence="3" type="ORF">GGE35_004674</name>
</gene>
<evidence type="ECO:0000313" key="6">
    <source>
        <dbReference type="Proteomes" id="UP000576087"/>
    </source>
</evidence>
<evidence type="ECO:0000313" key="3">
    <source>
        <dbReference type="EMBL" id="MBB4448828.1"/>
    </source>
</evidence>
<proteinExistence type="predicted"/>
<dbReference type="Proteomes" id="UP000576087">
    <property type="component" value="Unassembled WGS sequence"/>
</dbReference>
<dbReference type="Proteomes" id="UP000520770">
    <property type="component" value="Unassembled WGS sequence"/>
</dbReference>
<dbReference type="RefSeq" id="WP_183828149.1">
    <property type="nucleotide sequence ID" value="NZ_JACIGW010000007.1"/>
</dbReference>
<evidence type="ECO:0000313" key="1">
    <source>
        <dbReference type="EMBL" id="MBB4350800.1"/>
    </source>
</evidence>
<dbReference type="EMBL" id="JACIHM010000008">
    <property type="protein sequence ID" value="MBB4448828.1"/>
    <property type="molecule type" value="Genomic_DNA"/>
</dbReference>
<evidence type="ECO:0000313" key="5">
    <source>
        <dbReference type="Proteomes" id="UP000524535"/>
    </source>
</evidence>
<dbReference type="EMBL" id="JACIGY010000008">
    <property type="protein sequence ID" value="MBB4414212.1"/>
    <property type="molecule type" value="Genomic_DNA"/>
</dbReference>
<organism evidence="3 6">
    <name type="scientific">Aliirhizobium cellulosilyticum</name>
    <dbReference type="NCBI Taxonomy" id="393664"/>
    <lineage>
        <taxon>Bacteria</taxon>
        <taxon>Pseudomonadati</taxon>
        <taxon>Pseudomonadota</taxon>
        <taxon>Alphaproteobacteria</taxon>
        <taxon>Hyphomicrobiales</taxon>
        <taxon>Rhizobiaceae</taxon>
        <taxon>Aliirhizobium</taxon>
    </lineage>
</organism>
<dbReference type="EMBL" id="JACIGW010000007">
    <property type="protein sequence ID" value="MBB4350800.1"/>
    <property type="molecule type" value="Genomic_DNA"/>
</dbReference>
<protein>
    <submittedName>
        <fullName evidence="3">Uncharacterized protein</fullName>
    </submittedName>
</protein>
<accession>A0A7W6V2M9</accession>
<keyword evidence="5" id="KW-1185">Reference proteome</keyword>
<name>A0A7W6V2M9_9HYPH</name>
<evidence type="ECO:0000313" key="4">
    <source>
        <dbReference type="Proteomes" id="UP000520770"/>
    </source>
</evidence>